<feature type="region of interest" description="Disordered" evidence="5">
    <location>
        <begin position="1"/>
        <end position="26"/>
    </location>
</feature>
<dbReference type="PRINTS" id="PR00455">
    <property type="entry name" value="HTHTETR"/>
</dbReference>
<feature type="DNA-binding region" description="H-T-H motif" evidence="4">
    <location>
        <begin position="47"/>
        <end position="66"/>
    </location>
</feature>
<dbReference type="PANTHER" id="PTHR30055:SF234">
    <property type="entry name" value="HTH-TYPE TRANSCRIPTIONAL REGULATOR BETI"/>
    <property type="match status" value="1"/>
</dbReference>
<evidence type="ECO:0000313" key="8">
    <source>
        <dbReference type="Proteomes" id="UP001589700"/>
    </source>
</evidence>
<dbReference type="PROSITE" id="PS50977">
    <property type="entry name" value="HTH_TETR_2"/>
    <property type="match status" value="1"/>
</dbReference>
<keyword evidence="8" id="KW-1185">Reference proteome</keyword>
<dbReference type="InterPro" id="IPR001647">
    <property type="entry name" value="HTH_TetR"/>
</dbReference>
<protein>
    <submittedName>
        <fullName evidence="7">TetR/AcrR family transcriptional regulator</fullName>
    </submittedName>
</protein>
<proteinExistence type="predicted"/>
<dbReference type="SUPFAM" id="SSF46689">
    <property type="entry name" value="Homeodomain-like"/>
    <property type="match status" value="1"/>
</dbReference>
<evidence type="ECO:0000256" key="3">
    <source>
        <dbReference type="ARBA" id="ARBA00023163"/>
    </source>
</evidence>
<evidence type="ECO:0000256" key="1">
    <source>
        <dbReference type="ARBA" id="ARBA00023015"/>
    </source>
</evidence>
<keyword evidence="2 4" id="KW-0238">DNA-binding</keyword>
<dbReference type="PANTHER" id="PTHR30055">
    <property type="entry name" value="HTH-TYPE TRANSCRIPTIONAL REGULATOR RUTR"/>
    <property type="match status" value="1"/>
</dbReference>
<dbReference type="EMBL" id="JBHMDY010000004">
    <property type="protein sequence ID" value="MFB9259764.1"/>
    <property type="molecule type" value="Genomic_DNA"/>
</dbReference>
<dbReference type="InterPro" id="IPR050109">
    <property type="entry name" value="HTH-type_TetR-like_transc_reg"/>
</dbReference>
<evidence type="ECO:0000256" key="2">
    <source>
        <dbReference type="ARBA" id="ARBA00023125"/>
    </source>
</evidence>
<evidence type="ECO:0000313" key="7">
    <source>
        <dbReference type="EMBL" id="MFB9259764.1"/>
    </source>
</evidence>
<keyword evidence="3" id="KW-0804">Transcription</keyword>
<dbReference type="Gene3D" id="1.10.357.10">
    <property type="entry name" value="Tetracycline Repressor, domain 2"/>
    <property type="match status" value="1"/>
</dbReference>
<feature type="compositionally biased region" description="Basic residues" evidence="5">
    <location>
        <begin position="17"/>
        <end position="26"/>
    </location>
</feature>
<organism evidence="7 8">
    <name type="scientific">Dietzia aerolata</name>
    <dbReference type="NCBI Taxonomy" id="595984"/>
    <lineage>
        <taxon>Bacteria</taxon>
        <taxon>Bacillati</taxon>
        <taxon>Actinomycetota</taxon>
        <taxon>Actinomycetes</taxon>
        <taxon>Mycobacteriales</taxon>
        <taxon>Dietziaceae</taxon>
        <taxon>Dietzia</taxon>
    </lineage>
</organism>
<dbReference type="RefSeq" id="WP_338403537.1">
    <property type="nucleotide sequence ID" value="NZ_JAALDM010000083.1"/>
</dbReference>
<evidence type="ECO:0000259" key="6">
    <source>
        <dbReference type="PROSITE" id="PS50977"/>
    </source>
</evidence>
<sequence length="211" mass="22567">MGNEKNQDGTTTTTSARRTRANGRQSRRKIIEAAAAVAGERGYEGTSIAKVSKASGLPASSIYWHFKDKDALLAAVVEEGVELWLAKVTRASGESMPDRVVSLCRGVAATLSESPDFIRLGLMLALEKRPVETAARELYLRLRVEATDSLAAQLLDMRPGLSPEMAEELAVYAFAGGDGIFLAAQFGEVDVDALFAMHARAMIHLIDGAAG</sequence>
<evidence type="ECO:0000256" key="4">
    <source>
        <dbReference type="PROSITE-ProRule" id="PRU00335"/>
    </source>
</evidence>
<comment type="caution">
    <text evidence="7">The sequence shown here is derived from an EMBL/GenBank/DDBJ whole genome shotgun (WGS) entry which is preliminary data.</text>
</comment>
<accession>A0ABV5JPY1</accession>
<gene>
    <name evidence="7" type="ORF">ACFFVD_08110</name>
</gene>
<dbReference type="Pfam" id="PF00440">
    <property type="entry name" value="TetR_N"/>
    <property type="match status" value="1"/>
</dbReference>
<name>A0ABV5JPY1_9ACTN</name>
<feature type="domain" description="HTH tetR-type" evidence="6">
    <location>
        <begin position="24"/>
        <end position="84"/>
    </location>
</feature>
<reference evidence="7 8" key="1">
    <citation type="submission" date="2024-09" db="EMBL/GenBank/DDBJ databases">
        <authorList>
            <person name="Sun Q."/>
            <person name="Mori K."/>
        </authorList>
    </citation>
    <scope>NUCLEOTIDE SEQUENCE [LARGE SCALE GENOMIC DNA]</scope>
    <source>
        <strain evidence="7 8">CCM 7659</strain>
    </source>
</reference>
<dbReference type="Proteomes" id="UP001589700">
    <property type="component" value="Unassembled WGS sequence"/>
</dbReference>
<evidence type="ECO:0000256" key="5">
    <source>
        <dbReference type="SAM" id="MobiDB-lite"/>
    </source>
</evidence>
<keyword evidence="1" id="KW-0805">Transcription regulation</keyword>
<dbReference type="InterPro" id="IPR009057">
    <property type="entry name" value="Homeodomain-like_sf"/>
</dbReference>